<evidence type="ECO:0000256" key="1">
    <source>
        <dbReference type="ARBA" id="ARBA00001964"/>
    </source>
</evidence>
<dbReference type="Pfam" id="PF02780">
    <property type="entry name" value="Transketolase_C"/>
    <property type="match status" value="1"/>
</dbReference>
<dbReference type="PANTHER" id="PTHR43257:SF2">
    <property type="entry name" value="PYRUVATE DEHYDROGENASE E1 COMPONENT SUBUNIT BETA"/>
    <property type="match status" value="1"/>
</dbReference>
<dbReference type="InterPro" id="IPR005475">
    <property type="entry name" value="Transketolase-like_Pyr-bd"/>
</dbReference>
<comment type="cofactor">
    <cofactor evidence="1">
        <name>thiamine diphosphate</name>
        <dbReference type="ChEBI" id="CHEBI:58937"/>
    </cofactor>
</comment>
<dbReference type="EMBL" id="CP077683">
    <property type="protein sequence ID" value="QXE89546.1"/>
    <property type="molecule type" value="Genomic_DNA"/>
</dbReference>
<evidence type="ECO:0000259" key="3">
    <source>
        <dbReference type="SMART" id="SM00861"/>
    </source>
</evidence>
<evidence type="ECO:0000256" key="2">
    <source>
        <dbReference type="ARBA" id="ARBA00023052"/>
    </source>
</evidence>
<feature type="domain" description="Transketolase-like pyrimidine-binding" evidence="3">
    <location>
        <begin position="4"/>
        <end position="179"/>
    </location>
</feature>
<proteinExistence type="predicted"/>
<dbReference type="CDD" id="cd07036">
    <property type="entry name" value="TPP_PYR_E1-PDHc-beta_like"/>
    <property type="match status" value="1"/>
</dbReference>
<keyword evidence="5" id="KW-1185">Reference proteome</keyword>
<dbReference type="InterPro" id="IPR033248">
    <property type="entry name" value="Transketolase_C"/>
</dbReference>
<gene>
    <name evidence="4" type="ORF">KP001_13980</name>
</gene>
<evidence type="ECO:0000313" key="5">
    <source>
        <dbReference type="Proteomes" id="UP000683559"/>
    </source>
</evidence>
<dbReference type="PANTHER" id="PTHR43257">
    <property type="entry name" value="PYRUVATE DEHYDROGENASE E1 COMPONENT BETA SUBUNIT"/>
    <property type="match status" value="1"/>
</dbReference>
<keyword evidence="2" id="KW-0786">Thiamine pyrophosphate</keyword>
<dbReference type="RefSeq" id="WP_217286223.1">
    <property type="nucleotide sequence ID" value="NZ_CP077683.1"/>
</dbReference>
<evidence type="ECO:0000313" key="4">
    <source>
        <dbReference type="EMBL" id="QXE89546.1"/>
    </source>
</evidence>
<sequence length="320" mass="34877">MAQLNMVQAINLALAQEMERDDRVLLLGEDVGRDGGVFRVTEGLLERFGADRVLDTPLCESGIMGAAIGMAAYGLRPVPEIQFMGFTYSAFEQLFAHAARLRSRSRGRYSCPMVVRTPYGGGIKAPELHEESTEALFCQVPGLKVVVPSGPYVAKGLLVAALRDPDPVLFLEPTRLYRLLREEVPDGEYLVELGRARVARQGGSVTVVAWGSMLERVLKAVEGYDAEVLDLLTLNPFDSEAIVASVQKTGRLVIVHEAAKTCGFGAEIAATVAEEAILHLRAPILRVTAPDVPVPLAKLIDHYLPDVQQIRSALDEVLQY</sequence>
<dbReference type="SMART" id="SM00861">
    <property type="entry name" value="Transket_pyr"/>
    <property type="match status" value="1"/>
</dbReference>
<name>A0ABX8LE03_9BACT</name>
<organism evidence="4 5">
    <name type="scientific">Geomonas subterranea</name>
    <dbReference type="NCBI Taxonomy" id="2847989"/>
    <lineage>
        <taxon>Bacteria</taxon>
        <taxon>Pseudomonadati</taxon>
        <taxon>Thermodesulfobacteriota</taxon>
        <taxon>Desulfuromonadia</taxon>
        <taxon>Geobacterales</taxon>
        <taxon>Geobacteraceae</taxon>
        <taxon>Geomonas</taxon>
    </lineage>
</organism>
<dbReference type="Proteomes" id="UP000683559">
    <property type="component" value="Chromosome"/>
</dbReference>
<protein>
    <submittedName>
        <fullName evidence="4">Alpha-ketoacid dehydrogenase subunit beta</fullName>
    </submittedName>
</protein>
<accession>A0ABX8LE03</accession>
<reference evidence="4 5" key="1">
    <citation type="submission" date="2021-06" db="EMBL/GenBank/DDBJ databases">
        <title>Gemonas diversity in paddy soil.</title>
        <authorList>
            <person name="Liu G."/>
        </authorList>
    </citation>
    <scope>NUCLEOTIDE SEQUENCE [LARGE SCALE GENOMIC DNA]</scope>
    <source>
        <strain evidence="4 5">RG2</strain>
    </source>
</reference>
<dbReference type="Pfam" id="PF02779">
    <property type="entry name" value="Transket_pyr"/>
    <property type="match status" value="1"/>
</dbReference>